<comment type="cofactor">
    <cofactor evidence="1">
        <name>heme b</name>
        <dbReference type="ChEBI" id="CHEBI:60344"/>
    </cofactor>
</comment>
<dbReference type="PROSITE" id="PS51405">
    <property type="entry name" value="HEME_HALOPEROXIDASE"/>
    <property type="match status" value="1"/>
</dbReference>
<keyword evidence="2 9" id="KW-0575">Peroxidase</keyword>
<evidence type="ECO:0000256" key="4">
    <source>
        <dbReference type="ARBA" id="ARBA00022723"/>
    </source>
</evidence>
<keyword evidence="6" id="KW-0408">Iron</keyword>
<protein>
    <submittedName>
        <fullName evidence="9">Chloroperoxidase-like protein</fullName>
    </submittedName>
</protein>
<dbReference type="Proteomes" id="UP000250043">
    <property type="component" value="Unassembled WGS sequence"/>
</dbReference>
<evidence type="ECO:0000256" key="1">
    <source>
        <dbReference type="ARBA" id="ARBA00001970"/>
    </source>
</evidence>
<comment type="similarity">
    <text evidence="7">Belongs to the chloroperoxidase family.</text>
</comment>
<keyword evidence="4" id="KW-0479">Metal-binding</keyword>
<proteinExistence type="inferred from homology"/>
<gene>
    <name evidence="9" type="ORF">OBBRIDRAFT_810401</name>
</gene>
<dbReference type="GO" id="GO:0046872">
    <property type="term" value="F:metal ion binding"/>
    <property type="evidence" value="ECO:0007669"/>
    <property type="project" value="UniProtKB-KW"/>
</dbReference>
<dbReference type="Gene3D" id="1.10.489.10">
    <property type="entry name" value="Chloroperoxidase-like"/>
    <property type="match status" value="1"/>
</dbReference>
<dbReference type="PANTHER" id="PTHR33577:SF18">
    <property type="entry name" value="HEME HALOPEROXIDASE FAMILY PROFILE DOMAIN-CONTAINING PROTEIN"/>
    <property type="match status" value="1"/>
</dbReference>
<evidence type="ECO:0000256" key="5">
    <source>
        <dbReference type="ARBA" id="ARBA00023002"/>
    </source>
</evidence>
<feature type="domain" description="Heme haloperoxidase family profile" evidence="8">
    <location>
        <begin position="33"/>
        <end position="239"/>
    </location>
</feature>
<dbReference type="EMBL" id="KV722342">
    <property type="protein sequence ID" value="OCH94624.1"/>
    <property type="molecule type" value="Genomic_DNA"/>
</dbReference>
<reference evidence="9 10" key="1">
    <citation type="submission" date="2016-07" db="EMBL/GenBank/DDBJ databases">
        <title>Draft genome of the white-rot fungus Obba rivulosa 3A-2.</title>
        <authorList>
            <consortium name="DOE Joint Genome Institute"/>
            <person name="Miettinen O."/>
            <person name="Riley R."/>
            <person name="Acob R."/>
            <person name="Barry K."/>
            <person name="Cullen D."/>
            <person name="De Vries R."/>
            <person name="Hainaut M."/>
            <person name="Hatakka A."/>
            <person name="Henrissat B."/>
            <person name="Hilden K."/>
            <person name="Kuo R."/>
            <person name="Labutti K."/>
            <person name="Lipzen A."/>
            <person name="Makela M.R."/>
            <person name="Sandor L."/>
            <person name="Spatafora J.W."/>
            <person name="Grigoriev I.V."/>
            <person name="Hibbett D.S."/>
        </authorList>
    </citation>
    <scope>NUCLEOTIDE SEQUENCE [LARGE SCALE GENOMIC DNA]</scope>
    <source>
        <strain evidence="9 10">3A-2</strain>
    </source>
</reference>
<dbReference type="InterPro" id="IPR000028">
    <property type="entry name" value="Chloroperoxidase"/>
</dbReference>
<keyword evidence="5" id="KW-0560">Oxidoreductase</keyword>
<dbReference type="OrthoDB" id="407298at2759"/>
<evidence type="ECO:0000313" key="10">
    <source>
        <dbReference type="Proteomes" id="UP000250043"/>
    </source>
</evidence>
<dbReference type="InterPro" id="IPR036851">
    <property type="entry name" value="Chloroperoxidase-like_sf"/>
</dbReference>
<keyword evidence="10" id="KW-1185">Reference proteome</keyword>
<evidence type="ECO:0000259" key="8">
    <source>
        <dbReference type="PROSITE" id="PS51405"/>
    </source>
</evidence>
<evidence type="ECO:0000256" key="2">
    <source>
        <dbReference type="ARBA" id="ARBA00022559"/>
    </source>
</evidence>
<name>A0A8E2DRN8_9APHY</name>
<keyword evidence="3" id="KW-0349">Heme</keyword>
<dbReference type="PANTHER" id="PTHR33577">
    <property type="entry name" value="STERIGMATOCYSTIN BIOSYNTHESIS PEROXIDASE STCC-RELATED"/>
    <property type="match status" value="1"/>
</dbReference>
<accession>A0A8E2DRN8</accession>
<organism evidence="9 10">
    <name type="scientific">Obba rivulosa</name>
    <dbReference type="NCBI Taxonomy" id="1052685"/>
    <lineage>
        <taxon>Eukaryota</taxon>
        <taxon>Fungi</taxon>
        <taxon>Dikarya</taxon>
        <taxon>Basidiomycota</taxon>
        <taxon>Agaricomycotina</taxon>
        <taxon>Agaricomycetes</taxon>
        <taxon>Polyporales</taxon>
        <taxon>Gelatoporiaceae</taxon>
        <taxon>Obba</taxon>
    </lineage>
</organism>
<evidence type="ECO:0000256" key="3">
    <source>
        <dbReference type="ARBA" id="ARBA00022617"/>
    </source>
</evidence>
<dbReference type="SUPFAM" id="SSF47571">
    <property type="entry name" value="Cloroperoxidase"/>
    <property type="match status" value="1"/>
</dbReference>
<evidence type="ECO:0000313" key="9">
    <source>
        <dbReference type="EMBL" id="OCH94624.1"/>
    </source>
</evidence>
<dbReference type="GO" id="GO:0004601">
    <property type="term" value="F:peroxidase activity"/>
    <property type="evidence" value="ECO:0007669"/>
    <property type="project" value="UniProtKB-KW"/>
</dbReference>
<sequence length="267" mass="29243">MLWDIGLTLFNMVAPLKPAGSVVPAGFPGAGGLWPEYAPPGPGDSRCSCPGLNALANHRILPHSGRGISFRDLHAAVRSTYNFAPTFSFYVPNYIAGILGRSYWTDKFNLSDIDVHNGIEHDASLTREDTYLKHDQGQPSLPLIHELLACGTGPGGDLTAEDLSRIMGRRRADARRTNPQYSLSTFHKLFSSSNSAILLKMFGGSQKDLRTILLEERLPTGWQSSERHQMGLTMTAFQPIVMRIELGIKEEVDGSPHSRGGEKPKSS</sequence>
<evidence type="ECO:0000256" key="7">
    <source>
        <dbReference type="ARBA" id="ARBA00025795"/>
    </source>
</evidence>
<dbReference type="Pfam" id="PF01328">
    <property type="entry name" value="Peroxidase_2"/>
    <property type="match status" value="1"/>
</dbReference>
<evidence type="ECO:0000256" key="6">
    <source>
        <dbReference type="ARBA" id="ARBA00023004"/>
    </source>
</evidence>
<dbReference type="AlphaFoldDB" id="A0A8E2DRN8"/>